<dbReference type="Proteomes" id="UP001515480">
    <property type="component" value="Unassembled WGS sequence"/>
</dbReference>
<reference evidence="1 2" key="1">
    <citation type="journal article" date="2024" name="Science">
        <title>Giant polyketide synthase enzymes in the biosynthesis of giant marine polyether toxins.</title>
        <authorList>
            <person name="Fallon T.R."/>
            <person name="Shende V.V."/>
            <person name="Wierzbicki I.H."/>
            <person name="Pendleton A.L."/>
            <person name="Watervoot N.F."/>
            <person name="Auber R.P."/>
            <person name="Gonzalez D.J."/>
            <person name="Wisecaver J.H."/>
            <person name="Moore B.S."/>
        </authorList>
    </citation>
    <scope>NUCLEOTIDE SEQUENCE [LARGE SCALE GENOMIC DNA]</scope>
    <source>
        <strain evidence="1 2">12B1</strain>
    </source>
</reference>
<evidence type="ECO:0008006" key="3">
    <source>
        <dbReference type="Google" id="ProtNLM"/>
    </source>
</evidence>
<evidence type="ECO:0000313" key="1">
    <source>
        <dbReference type="EMBL" id="KAL1525501.1"/>
    </source>
</evidence>
<protein>
    <recommendedName>
        <fullName evidence="3">Peptide-O-fucosyltransferase 1</fullName>
    </recommendedName>
</protein>
<name>A0AB34JUF7_PRYPA</name>
<dbReference type="EMBL" id="JBGBPQ010000004">
    <property type="protein sequence ID" value="KAL1525501.1"/>
    <property type="molecule type" value="Genomic_DNA"/>
</dbReference>
<accession>A0AB34JUF7</accession>
<comment type="caution">
    <text evidence="1">The sequence shown here is derived from an EMBL/GenBank/DDBJ whole genome shotgun (WGS) entry which is preliminary data.</text>
</comment>
<gene>
    <name evidence="1" type="ORF">AB1Y20_020357</name>
</gene>
<evidence type="ECO:0000313" key="2">
    <source>
        <dbReference type="Proteomes" id="UP001515480"/>
    </source>
</evidence>
<organism evidence="1 2">
    <name type="scientific">Prymnesium parvum</name>
    <name type="common">Toxic golden alga</name>
    <dbReference type="NCBI Taxonomy" id="97485"/>
    <lineage>
        <taxon>Eukaryota</taxon>
        <taxon>Haptista</taxon>
        <taxon>Haptophyta</taxon>
        <taxon>Prymnesiophyceae</taxon>
        <taxon>Prymnesiales</taxon>
        <taxon>Prymnesiaceae</taxon>
        <taxon>Prymnesium</taxon>
    </lineage>
</organism>
<proteinExistence type="predicted"/>
<keyword evidence="2" id="KW-1185">Reference proteome</keyword>
<sequence>MSCGALRRCPAIHRLFDGRYPSLLSAPLLALYNGRRDAGGQHLPSLQLALAHGAASIGAPNATTLGIVADAPLRLSLRRSFKCWAALSYQPKPLVEAAVAAVAPRAARCVHARTMWVDDQRCFPNPQGCQLVDAQQLAYYNTSSSVSHSCCERSNGWNAITPKLRGAHLAPSSHSLTLGRASPLWWQLTMARERTLCRLALRPGRRAPARRGQRARRPMPLRNLSVLLLDASSSVVWRSPPLAAAGDADVHVPLPPAGVRATTLRIERGFTPDEAREWGGASMSFERVLVYADEPPSWHAADAVSTSWQRTCALARWRGGCGRGRPPPVALAGGWRRLMGCLHSLANASAAPLYLSTDSPALQELTLSSFPRSFTTLPGGARPSWEEGLASEDYLKAIADFEVLRRCTAIISVASSSYANMAASFSFALARQYDPSSFCRLGRGKPLRAEGPRWVRKLESCVSRTG</sequence>
<dbReference type="AlphaFoldDB" id="A0AB34JUF7"/>